<keyword evidence="1" id="KW-0175">Coiled coil</keyword>
<reference evidence="2 3" key="1">
    <citation type="journal article" date="2019" name="Commun. Biol.">
        <title>The bagworm genome reveals a unique fibroin gene that provides high tensile strength.</title>
        <authorList>
            <person name="Kono N."/>
            <person name="Nakamura H."/>
            <person name="Ohtoshi R."/>
            <person name="Tomita M."/>
            <person name="Numata K."/>
            <person name="Arakawa K."/>
        </authorList>
    </citation>
    <scope>NUCLEOTIDE SEQUENCE [LARGE SCALE GENOMIC DNA]</scope>
</reference>
<accession>A0A4C1XH07</accession>
<name>A0A4C1XH07_EUMVA</name>
<gene>
    <name evidence="2" type="ORF">EVAR_34732_1</name>
</gene>
<evidence type="ECO:0000313" key="2">
    <source>
        <dbReference type="EMBL" id="GBP61495.1"/>
    </source>
</evidence>
<dbReference type="AlphaFoldDB" id="A0A4C1XH07"/>
<sequence>MQCGPVHFSGEDAGNTRSRSTHLGAEYAVVVYGSEKCGLRDRGRPFGELGVTDSELRHHNRAYSSFLASARGFARLDFEQIPLSYVSAVYDLNPNPDLIPICLTFDFDRSPAFNSEPDLGLSRLGLRSPALISDLGTVPTSDSEHVLGSNFNSALDSNHGSVLDSVVIREVICEIWYTGYHRWHVSMVVLGFFFLSPLQEWMSDIWIRRQRFGSAQCAIAEAASARNISSNIFSCTAYCRGFITDERPRTNIAELDIKCNDLTDQRDRLQTLVNEMNGCREHHEHSLLQIQTLQAELHSNRLQKDKLQHEMDMHKVDETVLLNTEWYCTVWHVESL</sequence>
<evidence type="ECO:0000313" key="3">
    <source>
        <dbReference type="Proteomes" id="UP000299102"/>
    </source>
</evidence>
<dbReference type="EMBL" id="BGZK01000815">
    <property type="protein sequence ID" value="GBP61495.1"/>
    <property type="molecule type" value="Genomic_DNA"/>
</dbReference>
<proteinExistence type="predicted"/>
<organism evidence="2 3">
    <name type="scientific">Eumeta variegata</name>
    <name type="common">Bagworm moth</name>
    <name type="synonym">Eumeta japonica</name>
    <dbReference type="NCBI Taxonomy" id="151549"/>
    <lineage>
        <taxon>Eukaryota</taxon>
        <taxon>Metazoa</taxon>
        <taxon>Ecdysozoa</taxon>
        <taxon>Arthropoda</taxon>
        <taxon>Hexapoda</taxon>
        <taxon>Insecta</taxon>
        <taxon>Pterygota</taxon>
        <taxon>Neoptera</taxon>
        <taxon>Endopterygota</taxon>
        <taxon>Lepidoptera</taxon>
        <taxon>Glossata</taxon>
        <taxon>Ditrysia</taxon>
        <taxon>Tineoidea</taxon>
        <taxon>Psychidae</taxon>
        <taxon>Oiketicinae</taxon>
        <taxon>Eumeta</taxon>
    </lineage>
</organism>
<dbReference type="Proteomes" id="UP000299102">
    <property type="component" value="Unassembled WGS sequence"/>
</dbReference>
<comment type="caution">
    <text evidence="2">The sequence shown here is derived from an EMBL/GenBank/DDBJ whole genome shotgun (WGS) entry which is preliminary data.</text>
</comment>
<feature type="coiled-coil region" evidence="1">
    <location>
        <begin position="252"/>
        <end position="310"/>
    </location>
</feature>
<evidence type="ECO:0000256" key="1">
    <source>
        <dbReference type="SAM" id="Coils"/>
    </source>
</evidence>
<keyword evidence="3" id="KW-1185">Reference proteome</keyword>
<protein>
    <submittedName>
        <fullName evidence="2">Uncharacterized protein</fullName>
    </submittedName>
</protein>